<dbReference type="EMBL" id="LAZR01000027">
    <property type="protein sequence ID" value="KKO03397.1"/>
    <property type="molecule type" value="Genomic_DNA"/>
</dbReference>
<keyword evidence="1" id="KW-1133">Transmembrane helix</keyword>
<keyword evidence="1" id="KW-0472">Membrane</keyword>
<organism evidence="2">
    <name type="scientific">marine sediment metagenome</name>
    <dbReference type="NCBI Taxonomy" id="412755"/>
    <lineage>
        <taxon>unclassified sequences</taxon>
        <taxon>metagenomes</taxon>
        <taxon>ecological metagenomes</taxon>
    </lineage>
</organism>
<dbReference type="AlphaFoldDB" id="A0A0F9XVI1"/>
<protein>
    <submittedName>
        <fullName evidence="2">Uncharacterized protein</fullName>
    </submittedName>
</protein>
<accession>A0A0F9XVI1</accession>
<sequence length="53" mass="5698">MADNNIGNAFTLVASLLLMMGIGIRSKKRTNHFGHDLLGSFSAGASHVRINKN</sequence>
<evidence type="ECO:0000313" key="2">
    <source>
        <dbReference type="EMBL" id="KKO03397.1"/>
    </source>
</evidence>
<feature type="transmembrane region" description="Helical" evidence="1">
    <location>
        <begin position="6"/>
        <end position="24"/>
    </location>
</feature>
<evidence type="ECO:0000256" key="1">
    <source>
        <dbReference type="SAM" id="Phobius"/>
    </source>
</evidence>
<name>A0A0F9XVI1_9ZZZZ</name>
<keyword evidence="1" id="KW-0812">Transmembrane</keyword>
<comment type="caution">
    <text evidence="2">The sequence shown here is derived from an EMBL/GenBank/DDBJ whole genome shotgun (WGS) entry which is preliminary data.</text>
</comment>
<proteinExistence type="predicted"/>
<gene>
    <name evidence="2" type="ORF">LCGC14_0098100</name>
</gene>
<reference evidence="2" key="1">
    <citation type="journal article" date="2015" name="Nature">
        <title>Complex archaea that bridge the gap between prokaryotes and eukaryotes.</title>
        <authorList>
            <person name="Spang A."/>
            <person name="Saw J.H."/>
            <person name="Jorgensen S.L."/>
            <person name="Zaremba-Niedzwiedzka K."/>
            <person name="Martijn J."/>
            <person name="Lind A.E."/>
            <person name="van Eijk R."/>
            <person name="Schleper C."/>
            <person name="Guy L."/>
            <person name="Ettema T.J."/>
        </authorList>
    </citation>
    <scope>NUCLEOTIDE SEQUENCE</scope>
</reference>